<accession>A0A285J6Q5</accession>
<organism evidence="1 2">
    <name type="scientific">Paractinoplanes atraurantiacus</name>
    <dbReference type="NCBI Taxonomy" id="1036182"/>
    <lineage>
        <taxon>Bacteria</taxon>
        <taxon>Bacillati</taxon>
        <taxon>Actinomycetota</taxon>
        <taxon>Actinomycetes</taxon>
        <taxon>Micromonosporales</taxon>
        <taxon>Micromonosporaceae</taxon>
        <taxon>Paractinoplanes</taxon>
    </lineage>
</organism>
<sequence>MSGDDWRAAGGRIDALIAAGDAPARERAEDLVRLVADLYGAGLQRLLELAHAHGALSDDLLDAIAGDDLVASLLLVHGLHPYDVTTRVERALAAFGHLEILSLGTVVRVRVLASQDPAAVREAIEAAAPEVEQIHVEHSQPVIPVSALYARVAERR</sequence>
<dbReference type="RefSeq" id="WP_097323596.1">
    <property type="nucleotide sequence ID" value="NZ_OBDY01000015.1"/>
</dbReference>
<dbReference type="AlphaFoldDB" id="A0A285J6Q5"/>
<evidence type="ECO:0000313" key="2">
    <source>
        <dbReference type="Proteomes" id="UP000219612"/>
    </source>
</evidence>
<dbReference type="Proteomes" id="UP000219612">
    <property type="component" value="Unassembled WGS sequence"/>
</dbReference>
<gene>
    <name evidence="1" type="ORF">SAMN05421748_115156</name>
</gene>
<reference evidence="1 2" key="1">
    <citation type="submission" date="2017-09" db="EMBL/GenBank/DDBJ databases">
        <authorList>
            <person name="Ehlers B."/>
            <person name="Leendertz F.H."/>
        </authorList>
    </citation>
    <scope>NUCLEOTIDE SEQUENCE [LARGE SCALE GENOMIC DNA]</scope>
    <source>
        <strain evidence="1 2">CGMCC 4.6857</strain>
    </source>
</reference>
<protein>
    <submittedName>
        <fullName evidence="1">Uncharacterized protein</fullName>
    </submittedName>
</protein>
<evidence type="ECO:0000313" key="1">
    <source>
        <dbReference type="EMBL" id="SNY54781.1"/>
    </source>
</evidence>
<name>A0A285J6Q5_9ACTN</name>
<keyword evidence="2" id="KW-1185">Reference proteome</keyword>
<dbReference type="OrthoDB" id="9798220at2"/>
<dbReference type="EMBL" id="OBDY01000015">
    <property type="protein sequence ID" value="SNY54781.1"/>
    <property type="molecule type" value="Genomic_DNA"/>
</dbReference>
<proteinExistence type="predicted"/>